<sequence length="659" mass="70462">MLMDKTTEAIAHFIGLFATTLEEARLRKDYNEFQATRDSAPEQPGLINIDASTKAPYDFVEMDPGLRYQPLPPDVIWLAPWIETNFHPPHIPVSMPISSQIIANLPEPGVVHQASSHVVFHIDPPSSLAALINQEISLSDNDYVGVGGHGLIFSPDMDYGAEMAALLYGAAQLSPVGRLDAPGSGVEIGNFILNSASALETFVEESHQDGDVSALSQDRIEGTYVNGELVSELPNLKDYLPDPEGEETDAGSTTVHSVHGLGTVEIAASVTVEAGSNLLVNSAVLTNNWLVGPVIATVGNHVELNAIVQINVWSDTDAIGTSVGGWAFDPGETTEAFNIAMFSRIDPGADTHAEASDDFPQNWAVTRIDGDLILMNWIEQFSFMMDNDVHVLSSSGVKSMVTTGDNTMLNNVNLTELGLYFDLIIVGGNIYDCNFIYQMNVLLDDDLVGAVKGFQTDGDGTLSTSGNLLWNQAGIVNIGGADRFETMPDYYREAAANLKAGKNDLPSGVFGDDAFAGLGGLRVLYVSGDILDLQYIKQTNILGDADQVALAMNSIGENFPDAQWNISTGSNALVNTAGILDLDSTGKNYVGGDQYSDEILIQAELVSTDPHLGGQNPDVLVNEAVAFLDDDFAAPDDDAPSAPTVHDAPHVDVMQTMLA</sequence>
<organism evidence="1 2">
    <name type="scientific">Borborobacter arsenicus</name>
    <dbReference type="NCBI Taxonomy" id="1851146"/>
    <lineage>
        <taxon>Bacteria</taxon>
        <taxon>Pseudomonadati</taxon>
        <taxon>Pseudomonadota</taxon>
        <taxon>Alphaproteobacteria</taxon>
        <taxon>Hyphomicrobiales</taxon>
        <taxon>Phyllobacteriaceae</taxon>
        <taxon>Borborobacter</taxon>
    </lineage>
</organism>
<protein>
    <submittedName>
        <fullName evidence="1">Type I secretion protein</fullName>
    </submittedName>
</protein>
<dbReference type="Proteomes" id="UP000281647">
    <property type="component" value="Unassembled WGS sequence"/>
</dbReference>
<comment type="caution">
    <text evidence="1">The sequence shown here is derived from an EMBL/GenBank/DDBJ whole genome shotgun (WGS) entry which is preliminary data.</text>
</comment>
<dbReference type="AlphaFoldDB" id="A0A432VAW8"/>
<keyword evidence="2" id="KW-1185">Reference proteome</keyword>
<gene>
    <name evidence="1" type="ORF">EET67_03625</name>
</gene>
<evidence type="ECO:0000313" key="2">
    <source>
        <dbReference type="Proteomes" id="UP000281647"/>
    </source>
</evidence>
<reference evidence="1 2" key="1">
    <citation type="submission" date="2018-11" db="EMBL/GenBank/DDBJ databases">
        <title>Pseudaminobacter arsenicus sp. nov., an arsenic-resistant bacterium isolated from arsenic-rich aquifers.</title>
        <authorList>
            <person name="Mu Y."/>
        </authorList>
    </citation>
    <scope>NUCLEOTIDE SEQUENCE [LARGE SCALE GENOMIC DNA]</scope>
    <source>
        <strain evidence="1 2">CB3</strain>
    </source>
</reference>
<evidence type="ECO:0000313" key="1">
    <source>
        <dbReference type="EMBL" id="RUM99264.1"/>
    </source>
</evidence>
<name>A0A432VAW8_9HYPH</name>
<proteinExistence type="predicted"/>
<accession>A0A432VAW8</accession>
<dbReference type="EMBL" id="RKST01000002">
    <property type="protein sequence ID" value="RUM99264.1"/>
    <property type="molecule type" value="Genomic_DNA"/>
</dbReference>
<dbReference type="OrthoDB" id="8283038at2"/>